<name>A0A0A9HLL8_ARUDO</name>
<sequence length="48" mass="5537">MDSLEIKKEEDYKVDVFVHIFMLYCSAMRSAIMDPNLVPHCFCADGSH</sequence>
<reference evidence="1" key="1">
    <citation type="submission" date="2014-09" db="EMBL/GenBank/DDBJ databases">
        <authorList>
            <person name="Magalhaes I.L.F."/>
            <person name="Oliveira U."/>
            <person name="Santos F.R."/>
            <person name="Vidigal T.H.D.A."/>
            <person name="Brescovit A.D."/>
            <person name="Santos A.J."/>
        </authorList>
    </citation>
    <scope>NUCLEOTIDE SEQUENCE</scope>
    <source>
        <tissue evidence="1">Shoot tissue taken approximately 20 cm above the soil surface</tissue>
    </source>
</reference>
<dbReference type="AlphaFoldDB" id="A0A0A9HLL8"/>
<reference evidence="1" key="2">
    <citation type="journal article" date="2015" name="Data Brief">
        <title>Shoot transcriptome of the giant reed, Arundo donax.</title>
        <authorList>
            <person name="Barrero R.A."/>
            <person name="Guerrero F.D."/>
            <person name="Moolhuijzen P."/>
            <person name="Goolsby J.A."/>
            <person name="Tidwell J."/>
            <person name="Bellgard S.E."/>
            <person name="Bellgard M.I."/>
        </authorList>
    </citation>
    <scope>NUCLEOTIDE SEQUENCE</scope>
    <source>
        <tissue evidence="1">Shoot tissue taken approximately 20 cm above the soil surface</tissue>
    </source>
</reference>
<organism evidence="1">
    <name type="scientific">Arundo donax</name>
    <name type="common">Giant reed</name>
    <name type="synonym">Donax arundinaceus</name>
    <dbReference type="NCBI Taxonomy" id="35708"/>
    <lineage>
        <taxon>Eukaryota</taxon>
        <taxon>Viridiplantae</taxon>
        <taxon>Streptophyta</taxon>
        <taxon>Embryophyta</taxon>
        <taxon>Tracheophyta</taxon>
        <taxon>Spermatophyta</taxon>
        <taxon>Magnoliopsida</taxon>
        <taxon>Liliopsida</taxon>
        <taxon>Poales</taxon>
        <taxon>Poaceae</taxon>
        <taxon>PACMAD clade</taxon>
        <taxon>Arundinoideae</taxon>
        <taxon>Arundineae</taxon>
        <taxon>Arundo</taxon>
    </lineage>
</organism>
<dbReference type="EMBL" id="GBRH01164093">
    <property type="protein sequence ID" value="JAE33803.1"/>
    <property type="molecule type" value="Transcribed_RNA"/>
</dbReference>
<evidence type="ECO:0000313" key="1">
    <source>
        <dbReference type="EMBL" id="JAE33803.1"/>
    </source>
</evidence>
<protein>
    <submittedName>
        <fullName evidence="1">Uncharacterized protein</fullName>
    </submittedName>
</protein>
<proteinExistence type="predicted"/>
<accession>A0A0A9HLL8</accession>